<keyword evidence="2" id="KW-1185">Reference proteome</keyword>
<evidence type="ECO:0000313" key="2">
    <source>
        <dbReference type="Proteomes" id="UP001595696"/>
    </source>
</evidence>
<dbReference type="EMBL" id="JBHSAX010000019">
    <property type="protein sequence ID" value="MFC3965150.1"/>
    <property type="molecule type" value="Genomic_DNA"/>
</dbReference>
<name>A0ABV8DZ15_9NOCA</name>
<dbReference type="RefSeq" id="WP_378614901.1">
    <property type="nucleotide sequence ID" value="NZ_JBHSAX010000019.1"/>
</dbReference>
<dbReference type="SUPFAM" id="SSF52096">
    <property type="entry name" value="ClpP/crotonase"/>
    <property type="match status" value="1"/>
</dbReference>
<organism evidence="1 2">
    <name type="scientific">Nocardia jiangsuensis</name>
    <dbReference type="NCBI Taxonomy" id="1691563"/>
    <lineage>
        <taxon>Bacteria</taxon>
        <taxon>Bacillati</taxon>
        <taxon>Actinomycetota</taxon>
        <taxon>Actinomycetes</taxon>
        <taxon>Mycobacteriales</taxon>
        <taxon>Nocardiaceae</taxon>
        <taxon>Nocardia</taxon>
    </lineage>
</organism>
<dbReference type="Proteomes" id="UP001595696">
    <property type="component" value="Unassembled WGS sequence"/>
</dbReference>
<protein>
    <submittedName>
        <fullName evidence="1">Uncharacterized protein</fullName>
    </submittedName>
</protein>
<evidence type="ECO:0000313" key="1">
    <source>
        <dbReference type="EMBL" id="MFC3965150.1"/>
    </source>
</evidence>
<reference evidence="2" key="1">
    <citation type="journal article" date="2019" name="Int. J. Syst. Evol. Microbiol.">
        <title>The Global Catalogue of Microorganisms (GCM) 10K type strain sequencing project: providing services to taxonomists for standard genome sequencing and annotation.</title>
        <authorList>
            <consortium name="The Broad Institute Genomics Platform"/>
            <consortium name="The Broad Institute Genome Sequencing Center for Infectious Disease"/>
            <person name="Wu L."/>
            <person name="Ma J."/>
        </authorList>
    </citation>
    <scope>NUCLEOTIDE SEQUENCE [LARGE SCALE GENOMIC DNA]</scope>
    <source>
        <strain evidence="2">CGMCC 4.7330</strain>
    </source>
</reference>
<sequence length="141" mass="14044">MTTVPSAGEQVGVSTGTSAATTGFPVLVSTSATGGPSGPVRCRSPHGWIDRALPAAELDPFVAQLARRIAAEPPADVAAAVAAIDAALPARPDSAELEMALLMPLFTGADAIERAAAALAAGAQTVAGERDLEGLIERATS</sequence>
<accession>A0ABV8DZ15</accession>
<gene>
    <name evidence="1" type="ORF">ACFO0B_24450</name>
</gene>
<comment type="caution">
    <text evidence="1">The sequence shown here is derived from an EMBL/GenBank/DDBJ whole genome shotgun (WGS) entry which is preliminary data.</text>
</comment>
<proteinExistence type="predicted"/>
<dbReference type="InterPro" id="IPR029045">
    <property type="entry name" value="ClpP/crotonase-like_dom_sf"/>
</dbReference>
<dbReference type="Gene3D" id="3.90.226.10">
    <property type="entry name" value="2-enoyl-CoA Hydratase, Chain A, domain 1"/>
    <property type="match status" value="1"/>
</dbReference>